<evidence type="ECO:0000256" key="1">
    <source>
        <dbReference type="ARBA" id="ARBA00007074"/>
    </source>
</evidence>
<dbReference type="EMBL" id="LWHJ01000022">
    <property type="protein sequence ID" value="OAQ40803.1"/>
    <property type="molecule type" value="Genomic_DNA"/>
</dbReference>
<evidence type="ECO:0000313" key="7">
    <source>
        <dbReference type="Proteomes" id="UP000078459"/>
    </source>
</evidence>
<keyword evidence="4" id="KW-0788">Thiol protease</keyword>
<name>A0A179DK86_9SPHI</name>
<evidence type="ECO:0000256" key="3">
    <source>
        <dbReference type="ARBA" id="ARBA00022801"/>
    </source>
</evidence>
<dbReference type="PANTHER" id="PTHR47053">
    <property type="entry name" value="MUREIN DD-ENDOPEPTIDASE MEPH-RELATED"/>
    <property type="match status" value="1"/>
</dbReference>
<dbReference type="GO" id="GO:0006508">
    <property type="term" value="P:proteolysis"/>
    <property type="evidence" value="ECO:0007669"/>
    <property type="project" value="UniProtKB-KW"/>
</dbReference>
<reference evidence="6 7" key="2">
    <citation type="submission" date="2016-06" db="EMBL/GenBank/DDBJ databases">
        <title>Pedobacter psychrophilus sp. nov., isolated from Antarctic fragmentary rock.</title>
        <authorList>
            <person name="Svec P."/>
        </authorList>
    </citation>
    <scope>NUCLEOTIDE SEQUENCE [LARGE SCALE GENOMIC DNA]</scope>
    <source>
        <strain evidence="6 7">CCM 8644</strain>
    </source>
</reference>
<evidence type="ECO:0000256" key="4">
    <source>
        <dbReference type="ARBA" id="ARBA00022807"/>
    </source>
</evidence>
<reference evidence="6 7" key="1">
    <citation type="submission" date="2016-04" db="EMBL/GenBank/DDBJ databases">
        <authorList>
            <person name="Evans L.H."/>
            <person name="Alamgir A."/>
            <person name="Owens N."/>
            <person name="Weber N.D."/>
            <person name="Virtaneva K."/>
            <person name="Barbian K."/>
            <person name="Babar A."/>
            <person name="Rosenke K."/>
        </authorList>
    </citation>
    <scope>NUCLEOTIDE SEQUENCE [LARGE SCALE GENOMIC DNA]</scope>
    <source>
        <strain evidence="6 7">CCM 8644</strain>
    </source>
</reference>
<sequence>MKFYKTKFNFIIVVCVSISACNPSNHRKNKIAAKQSIVDTAKRFILIKKDTTAKTIDSLKPDSTLIAVKKDSLISNTAIVKKDSLVSKPLIKPTINQQKVVDFAKNLIGKPYVTGSKDPSKGFDNSGFVNYVFDNFKIITPRYSAAYIAVGTNVAFADVAEGDIILFSKTDSVKKVVSNLGIVISGKGQPIEFIHCTSGKVKGVTITKMNSYYQKRLIGFRRVIN</sequence>
<dbReference type="RefSeq" id="WP_068822034.1">
    <property type="nucleotide sequence ID" value="NZ_LWHJ01000022.1"/>
</dbReference>
<dbReference type="PANTHER" id="PTHR47053:SF1">
    <property type="entry name" value="MUREIN DD-ENDOPEPTIDASE MEPH-RELATED"/>
    <property type="match status" value="1"/>
</dbReference>
<accession>A0A179DK86</accession>
<dbReference type="OrthoDB" id="9807055at2"/>
<dbReference type="PROSITE" id="PS51257">
    <property type="entry name" value="PROKAR_LIPOPROTEIN"/>
    <property type="match status" value="1"/>
</dbReference>
<evidence type="ECO:0000259" key="5">
    <source>
        <dbReference type="PROSITE" id="PS51935"/>
    </source>
</evidence>
<dbReference type="PROSITE" id="PS51935">
    <property type="entry name" value="NLPC_P60"/>
    <property type="match status" value="1"/>
</dbReference>
<dbReference type="Gene3D" id="3.90.1720.10">
    <property type="entry name" value="endopeptidase domain like (from Nostoc punctiforme)"/>
    <property type="match status" value="1"/>
</dbReference>
<protein>
    <recommendedName>
        <fullName evidence="5">NlpC/P60 domain-containing protein</fullName>
    </recommendedName>
</protein>
<keyword evidence="3" id="KW-0378">Hydrolase</keyword>
<feature type="domain" description="NlpC/P60" evidence="5">
    <location>
        <begin position="94"/>
        <end position="224"/>
    </location>
</feature>
<dbReference type="STRING" id="1826909.A5893_07660"/>
<proteinExistence type="inferred from homology"/>
<evidence type="ECO:0000256" key="2">
    <source>
        <dbReference type="ARBA" id="ARBA00022670"/>
    </source>
</evidence>
<dbReference type="AlphaFoldDB" id="A0A179DK86"/>
<comment type="similarity">
    <text evidence="1">Belongs to the peptidase C40 family.</text>
</comment>
<dbReference type="GO" id="GO:0008234">
    <property type="term" value="F:cysteine-type peptidase activity"/>
    <property type="evidence" value="ECO:0007669"/>
    <property type="project" value="UniProtKB-KW"/>
</dbReference>
<keyword evidence="7" id="KW-1185">Reference proteome</keyword>
<evidence type="ECO:0000313" key="6">
    <source>
        <dbReference type="EMBL" id="OAQ40803.1"/>
    </source>
</evidence>
<keyword evidence="2" id="KW-0645">Protease</keyword>
<dbReference type="Pfam" id="PF00877">
    <property type="entry name" value="NLPC_P60"/>
    <property type="match status" value="1"/>
</dbReference>
<dbReference type="InterPro" id="IPR000064">
    <property type="entry name" value="NLP_P60_dom"/>
</dbReference>
<dbReference type="InterPro" id="IPR038765">
    <property type="entry name" value="Papain-like_cys_pep_sf"/>
</dbReference>
<comment type="caution">
    <text evidence="6">The sequence shown here is derived from an EMBL/GenBank/DDBJ whole genome shotgun (WGS) entry which is preliminary data.</text>
</comment>
<dbReference type="InterPro" id="IPR051202">
    <property type="entry name" value="Peptidase_C40"/>
</dbReference>
<dbReference type="Proteomes" id="UP000078459">
    <property type="component" value="Unassembled WGS sequence"/>
</dbReference>
<gene>
    <name evidence="6" type="ORF">A5893_07660</name>
</gene>
<dbReference type="SUPFAM" id="SSF54001">
    <property type="entry name" value="Cysteine proteinases"/>
    <property type="match status" value="1"/>
</dbReference>
<organism evidence="6 7">
    <name type="scientific">Pedobacter psychrophilus</name>
    <dbReference type="NCBI Taxonomy" id="1826909"/>
    <lineage>
        <taxon>Bacteria</taxon>
        <taxon>Pseudomonadati</taxon>
        <taxon>Bacteroidota</taxon>
        <taxon>Sphingobacteriia</taxon>
        <taxon>Sphingobacteriales</taxon>
        <taxon>Sphingobacteriaceae</taxon>
        <taxon>Pedobacter</taxon>
    </lineage>
</organism>